<organism evidence="2 3">
    <name type="scientific">Anisodus tanguticus</name>
    <dbReference type="NCBI Taxonomy" id="243964"/>
    <lineage>
        <taxon>Eukaryota</taxon>
        <taxon>Viridiplantae</taxon>
        <taxon>Streptophyta</taxon>
        <taxon>Embryophyta</taxon>
        <taxon>Tracheophyta</taxon>
        <taxon>Spermatophyta</taxon>
        <taxon>Magnoliopsida</taxon>
        <taxon>eudicotyledons</taxon>
        <taxon>Gunneridae</taxon>
        <taxon>Pentapetalae</taxon>
        <taxon>asterids</taxon>
        <taxon>lamiids</taxon>
        <taxon>Solanales</taxon>
        <taxon>Solanaceae</taxon>
        <taxon>Solanoideae</taxon>
        <taxon>Hyoscyameae</taxon>
        <taxon>Anisodus</taxon>
    </lineage>
</organism>
<comment type="caution">
    <text evidence="2">The sequence shown here is derived from an EMBL/GenBank/DDBJ whole genome shotgun (WGS) entry which is preliminary data.</text>
</comment>
<feature type="signal peptide" evidence="1">
    <location>
        <begin position="1"/>
        <end position="49"/>
    </location>
</feature>
<evidence type="ECO:0000313" key="3">
    <source>
        <dbReference type="Proteomes" id="UP001291623"/>
    </source>
</evidence>
<feature type="chain" id="PRO_5042111862" description="Thioredoxin domain-containing protein" evidence="1">
    <location>
        <begin position="50"/>
        <end position="1252"/>
    </location>
</feature>
<dbReference type="SUPFAM" id="SSF52833">
    <property type="entry name" value="Thioredoxin-like"/>
    <property type="match status" value="1"/>
</dbReference>
<dbReference type="AlphaFoldDB" id="A0AAE1RB08"/>
<evidence type="ECO:0008006" key="4">
    <source>
        <dbReference type="Google" id="ProtNLM"/>
    </source>
</evidence>
<evidence type="ECO:0000256" key="1">
    <source>
        <dbReference type="SAM" id="SignalP"/>
    </source>
</evidence>
<protein>
    <recommendedName>
        <fullName evidence="4">Thioredoxin domain-containing protein</fullName>
    </recommendedName>
</protein>
<dbReference type="Gene3D" id="3.40.30.10">
    <property type="entry name" value="Glutaredoxin"/>
    <property type="match status" value="2"/>
</dbReference>
<gene>
    <name evidence="2" type="ORF">RND71_034592</name>
</gene>
<name>A0AAE1RB08_9SOLA</name>
<dbReference type="Pfam" id="PF02622">
    <property type="entry name" value="DUF179"/>
    <property type="match status" value="1"/>
</dbReference>
<evidence type="ECO:0000313" key="2">
    <source>
        <dbReference type="EMBL" id="KAK4348253.1"/>
    </source>
</evidence>
<dbReference type="EMBL" id="JAVYJV010000018">
    <property type="protein sequence ID" value="KAK4348253.1"/>
    <property type="molecule type" value="Genomic_DNA"/>
</dbReference>
<dbReference type="SUPFAM" id="SSF143456">
    <property type="entry name" value="VC0467-like"/>
    <property type="match status" value="1"/>
</dbReference>
<sequence length="1252" mass="140820">MIRFGTKPSFQNLQYLHFHCFTWPNPAPHVRHRNVGILLLLVLIPWSDGGEWEMVSKQNYSSQIRLHPHLLLFVTLPWLGESRSLMKELADVVSHDQGRFGSLKLMVLYRSSERMLADAVGADEGITIFYYHHSHSYKYQGRLRTQNILSSVHYVMSLLPEQLPFKILKTPEDLEIFLGSTDKALILSEFCGWTQKLLAKGGNNSSERGFGACLVGHWTVLLINTSLPPFDKYLFCQPASRFSTLSIIGFHTARSLLDAPKGFHEQFNGTIAAKENENQGMENAKMDCGGDNLFSDMPWLREFTSANSSAFLAAENMSLNSGASCKIDEFQRFESFLPKFLTLSRDLFLPPERLRFGLVPDRALLSSLNIEDSGSWLVTLHFAGCPSCLKILREGDDLKAFAKIQAWPVAEANSLWSLEDDVDDLENALPANKPSVVLFIDRSSDSLKIREKSTKALDSFREFALKIQMSNEMSEPKAFRSQKTSLKSFQASRSTSRHPKVGLLPASQNLNIKDKMSIVVMNQGKQVILEDLVSGLQGSTLHEILAYALQQKKEVKLSSLAKDAGFELLSEDFDIKTAQALPGQTEFQSDKASEILLEGVSEGIIDPDRNTMLLEDTILGKQYNEQSESNEAKSSHVCPKDAETILVLTELQSDQLCPVEGVPEGPTDSGKYQMLHVEDGKQIEQLNPVNTDLPQQNDEKNFREDESSQISLELDHDDVKKVANSPTAEETIKELDEQKENKNFRVSFFFLDGHYRRLRALTSSSKIPSVVIIDPTSQQHYVLSEQADFSCSLLSEFLDSFLNGGLHPYQQSEHVVPTIREAPIPAFVNLDFHEADSIPRVTGHMFNELVLYNQSDSKNSGSSRDRDILVLFSNSWCGFCQRMELVVREVYRAIKGYKKTLRNGFKNEKLSLNGDEVRNEMSKFPVIYLMDCTLNDCSLILKSVLQRELYPSLLLFPAGRKKAIPYGGDMAVSDIINFLAHSRSHFYDLLQEKAEGLPETTALPTKVEVRFVYTLPSPDPTVWDFTGLSFPFPTSGILWTGGEPGINRNMNSEAPPFKNSPLEIILQEGPPTLDVQFNQIRSPLSSSAKAASHVIVGSILVATDKLLNVHPFDGSKVLIVKVDQSTGYQGLIVNKHISWDSLDELEVGVELLKEAPLSFGGPVMKRGMPFVAFSRKYIVNQSMEVLPNVFYHDQRATLGIIEELRLGNQSIHDLWFFLGFSSWGWGQLFDVIAEGAWIVRNHDEEQIDWAWR</sequence>
<keyword evidence="3" id="KW-1185">Reference proteome</keyword>
<proteinExistence type="predicted"/>
<accession>A0AAE1RB08</accession>
<reference evidence="2" key="1">
    <citation type="submission" date="2023-12" db="EMBL/GenBank/DDBJ databases">
        <title>Genome assembly of Anisodus tanguticus.</title>
        <authorList>
            <person name="Wang Y.-J."/>
        </authorList>
    </citation>
    <scope>NUCLEOTIDE SEQUENCE</scope>
    <source>
        <strain evidence="2">KB-2021</strain>
        <tissue evidence="2">Leaf</tissue>
    </source>
</reference>
<dbReference type="PANTHER" id="PTHR31984:SF12">
    <property type="entry name" value="THIOREDOXIN DOMAIN-CONTAINING PROTEIN"/>
    <property type="match status" value="1"/>
</dbReference>
<dbReference type="PANTHER" id="PTHR31984">
    <property type="entry name" value="TRANSPORTER, PUTATIVE (DUF179)-RELATED"/>
    <property type="match status" value="1"/>
</dbReference>
<keyword evidence="1" id="KW-0732">Signal</keyword>
<dbReference type="InterPro" id="IPR003774">
    <property type="entry name" value="AlgH-like"/>
</dbReference>
<dbReference type="InterPro" id="IPR036249">
    <property type="entry name" value="Thioredoxin-like_sf"/>
</dbReference>
<dbReference type="Proteomes" id="UP001291623">
    <property type="component" value="Unassembled WGS sequence"/>
</dbReference>
<dbReference type="Gene3D" id="3.40.1740.10">
    <property type="entry name" value="VC0467-like"/>
    <property type="match status" value="1"/>
</dbReference>